<gene>
    <name evidence="1" type="ORF">CROQUDRAFT_94376</name>
</gene>
<evidence type="ECO:0000313" key="2">
    <source>
        <dbReference type="Proteomes" id="UP000886653"/>
    </source>
</evidence>
<dbReference type="AlphaFoldDB" id="A0A9P6NFD7"/>
<organism evidence="1 2">
    <name type="scientific">Cronartium quercuum f. sp. fusiforme G11</name>
    <dbReference type="NCBI Taxonomy" id="708437"/>
    <lineage>
        <taxon>Eukaryota</taxon>
        <taxon>Fungi</taxon>
        <taxon>Dikarya</taxon>
        <taxon>Basidiomycota</taxon>
        <taxon>Pucciniomycotina</taxon>
        <taxon>Pucciniomycetes</taxon>
        <taxon>Pucciniales</taxon>
        <taxon>Coleosporiaceae</taxon>
        <taxon>Cronartium</taxon>
    </lineage>
</organism>
<protein>
    <submittedName>
        <fullName evidence="1">Uncharacterized protein</fullName>
    </submittedName>
</protein>
<keyword evidence="2" id="KW-1185">Reference proteome</keyword>
<dbReference type="Proteomes" id="UP000886653">
    <property type="component" value="Unassembled WGS sequence"/>
</dbReference>
<accession>A0A9P6NFD7</accession>
<comment type="caution">
    <text evidence="1">The sequence shown here is derived from an EMBL/GenBank/DDBJ whole genome shotgun (WGS) entry which is preliminary data.</text>
</comment>
<proteinExistence type="predicted"/>
<evidence type="ECO:0000313" key="1">
    <source>
        <dbReference type="EMBL" id="KAG0145034.1"/>
    </source>
</evidence>
<name>A0A9P6NFD7_9BASI</name>
<dbReference type="EMBL" id="MU167284">
    <property type="protein sequence ID" value="KAG0145034.1"/>
    <property type="molecule type" value="Genomic_DNA"/>
</dbReference>
<sequence length="99" mass="10882">MIGCVWSDDSSRPILDHRNTRQSASSFCGGLRSVAGNNPFRTVLCKKVPPWWRDKGLTRSDRVIPDSRTDCVPSLNDPNLPNIRGHLWNAHGGGLSGLS</sequence>
<reference evidence="1" key="1">
    <citation type="submission" date="2013-11" db="EMBL/GenBank/DDBJ databases">
        <title>Genome sequence of the fusiform rust pathogen reveals effectors for host alternation and coevolution with pine.</title>
        <authorList>
            <consortium name="DOE Joint Genome Institute"/>
            <person name="Smith K."/>
            <person name="Pendleton A."/>
            <person name="Kubisiak T."/>
            <person name="Anderson C."/>
            <person name="Salamov A."/>
            <person name="Aerts A."/>
            <person name="Riley R."/>
            <person name="Clum A."/>
            <person name="Lindquist E."/>
            <person name="Ence D."/>
            <person name="Campbell M."/>
            <person name="Kronenberg Z."/>
            <person name="Feau N."/>
            <person name="Dhillon B."/>
            <person name="Hamelin R."/>
            <person name="Burleigh J."/>
            <person name="Smith J."/>
            <person name="Yandell M."/>
            <person name="Nelson C."/>
            <person name="Grigoriev I."/>
            <person name="Davis J."/>
        </authorList>
    </citation>
    <scope>NUCLEOTIDE SEQUENCE</scope>
    <source>
        <strain evidence="1">G11</strain>
    </source>
</reference>